<accession>A0A1A8YP46</accession>
<dbReference type="AlphaFoldDB" id="A0A1A8YP46"/>
<evidence type="ECO:0000313" key="1">
    <source>
        <dbReference type="EMBL" id="SBT33284.1"/>
    </source>
</evidence>
<dbReference type="Proteomes" id="UP000078550">
    <property type="component" value="Unassembled WGS sequence"/>
</dbReference>
<dbReference type="EMBL" id="FLRE01000056">
    <property type="protein sequence ID" value="SBT33284.1"/>
    <property type="molecule type" value="Genomic_DNA"/>
</dbReference>
<protein>
    <submittedName>
        <fullName evidence="1">Uncharacterized protein</fullName>
    </submittedName>
</protein>
<evidence type="ECO:0000313" key="2">
    <source>
        <dbReference type="Proteomes" id="UP000078550"/>
    </source>
</evidence>
<name>A0A1A8YP46_PLAOA</name>
<reference evidence="2" key="1">
    <citation type="submission" date="2016-05" db="EMBL/GenBank/DDBJ databases">
        <authorList>
            <person name="Naeem Raeece"/>
        </authorList>
    </citation>
    <scope>NUCLEOTIDE SEQUENCE [LARGE SCALE GENOMIC DNA]</scope>
</reference>
<sequence length="119" mass="13319">MCHSRTLVTFVRMCSTPALTRKLRVYTKALNSFHLLRVSTCSKPFDAKKKKKLYKLVFCCAVPCRVVLYKSGENWSKGFSSKASAPAQGSIELRTYTGSRTSSELTVFSIRLETPQGVT</sequence>
<gene>
    <name evidence="1" type="ORF">POVWA2_013890</name>
</gene>
<proteinExistence type="predicted"/>
<organism evidence="1 2">
    <name type="scientific">Plasmodium ovale wallikeri</name>
    <dbReference type="NCBI Taxonomy" id="864142"/>
    <lineage>
        <taxon>Eukaryota</taxon>
        <taxon>Sar</taxon>
        <taxon>Alveolata</taxon>
        <taxon>Apicomplexa</taxon>
        <taxon>Aconoidasida</taxon>
        <taxon>Haemosporida</taxon>
        <taxon>Plasmodiidae</taxon>
        <taxon>Plasmodium</taxon>
        <taxon>Plasmodium (Plasmodium)</taxon>
    </lineage>
</organism>